<evidence type="ECO:0000256" key="6">
    <source>
        <dbReference type="ARBA" id="ARBA00023136"/>
    </source>
</evidence>
<accession>A0A087EAA3</accession>
<feature type="transmembrane region" description="Helical" evidence="8">
    <location>
        <begin position="443"/>
        <end position="468"/>
    </location>
</feature>
<organism evidence="9 10">
    <name type="scientific">Bifidobacterium subtile</name>
    <dbReference type="NCBI Taxonomy" id="77635"/>
    <lineage>
        <taxon>Bacteria</taxon>
        <taxon>Bacillati</taxon>
        <taxon>Actinomycetota</taxon>
        <taxon>Actinomycetes</taxon>
        <taxon>Bifidobacteriales</taxon>
        <taxon>Bifidobacteriaceae</taxon>
        <taxon>Bifidobacterium</taxon>
    </lineage>
</organism>
<gene>
    <name evidence="9" type="ORF">BISU_0715</name>
</gene>
<feature type="transmembrane region" description="Helical" evidence="8">
    <location>
        <begin position="113"/>
        <end position="144"/>
    </location>
</feature>
<evidence type="ECO:0000256" key="2">
    <source>
        <dbReference type="ARBA" id="ARBA00022448"/>
    </source>
</evidence>
<dbReference type="NCBIfam" id="TIGR00791">
    <property type="entry name" value="gntP"/>
    <property type="match status" value="1"/>
</dbReference>
<dbReference type="EMBL" id="JGZR01000003">
    <property type="protein sequence ID" value="KFJ04704.1"/>
    <property type="molecule type" value="Genomic_DNA"/>
</dbReference>
<feature type="transmembrane region" description="Helical" evidence="8">
    <location>
        <begin position="73"/>
        <end position="93"/>
    </location>
</feature>
<dbReference type="PANTHER" id="PTHR30354">
    <property type="entry name" value="GNT FAMILY GLUCONATE TRANSPORTER"/>
    <property type="match status" value="1"/>
</dbReference>
<dbReference type="PIRSF" id="PIRSF002746">
    <property type="entry name" value="Gluconate_transporter"/>
    <property type="match status" value="1"/>
</dbReference>
<keyword evidence="3" id="KW-1003">Cell membrane</keyword>
<evidence type="ECO:0000256" key="5">
    <source>
        <dbReference type="ARBA" id="ARBA00022989"/>
    </source>
</evidence>
<evidence type="ECO:0000313" key="10">
    <source>
        <dbReference type="Proteomes" id="UP000029055"/>
    </source>
</evidence>
<proteinExistence type="inferred from homology"/>
<dbReference type="STRING" id="77635.BISU_0715"/>
<feature type="transmembrane region" description="Helical" evidence="8">
    <location>
        <begin position="404"/>
        <end position="423"/>
    </location>
</feature>
<keyword evidence="6 8" id="KW-0472">Membrane</keyword>
<keyword evidence="5 8" id="KW-1133">Transmembrane helix</keyword>
<keyword evidence="10" id="KW-1185">Reference proteome</keyword>
<reference evidence="9 10" key="1">
    <citation type="submission" date="2014-03" db="EMBL/GenBank/DDBJ databases">
        <title>Genomics of Bifidobacteria.</title>
        <authorList>
            <person name="Ventura M."/>
            <person name="Milani C."/>
            <person name="Lugli G.A."/>
        </authorList>
    </citation>
    <scope>NUCLEOTIDE SEQUENCE [LARGE SCALE GENOMIC DNA]</scope>
    <source>
        <strain evidence="9 10">LMG 11597</strain>
    </source>
</reference>
<sequence>MNTVLAVAATAPHLNTTQLGVSVIASIVVLVLLVTVAKLHPFVSLILAGLVVGLGSGYGPVNTITSFSTSFGSTMASVGILIGLGAMLGRVLMDTGAADSIVDTLVSRSSKAMIPWTMAVIGALIGLPMFFEVGLVMLVPVIVLVTRRTGLPLMKVAIPTLAGLSVMHACVPPHPGPLAALSCFKNNPSVGITMMFGIPIAILTIVIVGPAFATISAKWVPVGAPANFADSKEDRGADGHGLPSFGLSVLCILLPAVLMLVNAICEIAAPKAYASQVMSTQLVSFLGKPELALLIAVLFSMITLGTVGHIPFKKINDSLGAALPSVAGILLIVGGGGGYKGVLVDTGIGTMIGNFVQDSHISILLLGWLIAVFVRVATGSATVSIMTTAGILGPVMDSMGASPAAVSLLVLAIGAGSIFLSHVNDAGFWLVKEYFNLDVGQTFKTWSVLECLLSVVVLALVLIASIFVPIGV</sequence>
<dbReference type="GO" id="GO:0005886">
    <property type="term" value="C:plasma membrane"/>
    <property type="evidence" value="ECO:0007669"/>
    <property type="project" value="UniProtKB-SubCell"/>
</dbReference>
<evidence type="ECO:0000256" key="4">
    <source>
        <dbReference type="ARBA" id="ARBA00022692"/>
    </source>
</evidence>
<dbReference type="GO" id="GO:0015128">
    <property type="term" value="F:gluconate transmembrane transporter activity"/>
    <property type="evidence" value="ECO:0007669"/>
    <property type="project" value="InterPro"/>
</dbReference>
<feature type="transmembrane region" description="Helical" evidence="8">
    <location>
        <begin position="245"/>
        <end position="269"/>
    </location>
</feature>
<evidence type="ECO:0000256" key="7">
    <source>
        <dbReference type="ARBA" id="ARBA00049663"/>
    </source>
</evidence>
<feature type="transmembrane region" description="Helical" evidence="8">
    <location>
        <begin position="291"/>
        <end position="312"/>
    </location>
</feature>
<feature type="transmembrane region" description="Helical" evidence="8">
    <location>
        <begin position="42"/>
        <end position="61"/>
    </location>
</feature>
<dbReference type="RefSeq" id="WP_024462689.1">
    <property type="nucleotide sequence ID" value="NZ_CP062939.1"/>
</dbReference>
<dbReference type="PANTHER" id="PTHR30354:SF22">
    <property type="entry name" value="HIGH-AFFINITY GLUCONATE TRANSPORTER"/>
    <property type="match status" value="1"/>
</dbReference>
<dbReference type="Proteomes" id="UP000029055">
    <property type="component" value="Unassembled WGS sequence"/>
</dbReference>
<keyword evidence="2" id="KW-0813">Transport</keyword>
<feature type="transmembrane region" description="Helical" evidence="8">
    <location>
        <begin position="194"/>
        <end position="215"/>
    </location>
</feature>
<name>A0A087EAA3_9BIFI</name>
<dbReference type="InterPro" id="IPR003474">
    <property type="entry name" value="Glcn_transporter"/>
</dbReference>
<comment type="similarity">
    <text evidence="7">Belongs to the GntP permease family.</text>
</comment>
<comment type="caution">
    <text evidence="9">The sequence shown here is derived from an EMBL/GenBank/DDBJ whole genome shotgun (WGS) entry which is preliminary data.</text>
</comment>
<dbReference type="Pfam" id="PF02447">
    <property type="entry name" value="GntP_permease"/>
    <property type="match status" value="1"/>
</dbReference>
<protein>
    <submittedName>
        <fullName evidence="9">Transporter, probably L-Idonate/D-Gluconate:H symporter, GntW</fullName>
    </submittedName>
</protein>
<evidence type="ECO:0000313" key="9">
    <source>
        <dbReference type="EMBL" id="KFJ04704.1"/>
    </source>
</evidence>
<feature type="transmembrane region" description="Helical" evidence="8">
    <location>
        <begin position="359"/>
        <end position="392"/>
    </location>
</feature>
<evidence type="ECO:0000256" key="1">
    <source>
        <dbReference type="ARBA" id="ARBA00004651"/>
    </source>
</evidence>
<dbReference type="eggNOG" id="COG2610">
    <property type="taxonomic scope" value="Bacteria"/>
</dbReference>
<comment type="subcellular location">
    <subcellularLocation>
        <location evidence="1">Cell membrane</location>
        <topology evidence="1">Multi-pass membrane protein</topology>
    </subcellularLocation>
</comment>
<feature type="transmembrane region" description="Helical" evidence="8">
    <location>
        <begin position="319"/>
        <end position="339"/>
    </location>
</feature>
<feature type="transmembrane region" description="Helical" evidence="8">
    <location>
        <begin position="19"/>
        <end position="36"/>
    </location>
</feature>
<keyword evidence="4 8" id="KW-0812">Transmembrane</keyword>
<dbReference type="OrthoDB" id="4325159at2"/>
<evidence type="ECO:0000256" key="3">
    <source>
        <dbReference type="ARBA" id="ARBA00022475"/>
    </source>
</evidence>
<evidence type="ECO:0000256" key="8">
    <source>
        <dbReference type="SAM" id="Phobius"/>
    </source>
</evidence>
<dbReference type="AlphaFoldDB" id="A0A087EAA3"/>